<comment type="caution">
    <text evidence="1">The sequence shown here is derived from an EMBL/GenBank/DDBJ whole genome shotgun (WGS) entry which is preliminary data.</text>
</comment>
<name>A0ABW5BKU6_9PROT</name>
<organism evidence="1 2">
    <name type="scientific">Kiloniella antarctica</name>
    <dbReference type="NCBI Taxonomy" id="1550907"/>
    <lineage>
        <taxon>Bacteria</taxon>
        <taxon>Pseudomonadati</taxon>
        <taxon>Pseudomonadota</taxon>
        <taxon>Alphaproteobacteria</taxon>
        <taxon>Rhodospirillales</taxon>
        <taxon>Kiloniellaceae</taxon>
        <taxon>Kiloniella</taxon>
    </lineage>
</organism>
<evidence type="ECO:0000313" key="2">
    <source>
        <dbReference type="Proteomes" id="UP001597294"/>
    </source>
</evidence>
<accession>A0ABW5BKU6</accession>
<dbReference type="Proteomes" id="UP001597294">
    <property type="component" value="Unassembled WGS sequence"/>
</dbReference>
<evidence type="ECO:0008006" key="3">
    <source>
        <dbReference type="Google" id="ProtNLM"/>
    </source>
</evidence>
<reference evidence="2" key="1">
    <citation type="journal article" date="2019" name="Int. J. Syst. Evol. Microbiol.">
        <title>The Global Catalogue of Microorganisms (GCM) 10K type strain sequencing project: providing services to taxonomists for standard genome sequencing and annotation.</title>
        <authorList>
            <consortium name="The Broad Institute Genomics Platform"/>
            <consortium name="The Broad Institute Genome Sequencing Center for Infectious Disease"/>
            <person name="Wu L."/>
            <person name="Ma J."/>
        </authorList>
    </citation>
    <scope>NUCLEOTIDE SEQUENCE [LARGE SCALE GENOMIC DNA]</scope>
    <source>
        <strain evidence="2">CGMCC 4.7192</strain>
    </source>
</reference>
<protein>
    <recommendedName>
        <fullName evidence="3">DUF4440 domain-containing protein</fullName>
    </recommendedName>
</protein>
<sequence length="241" mass="26360">MPAHACNEITTVAIQGSDGAELNVKVNDVTLINHKGSHFNIIPADLLLEGENDFKIELMTDDQNATGRAEIFVACAGDFPNEPGENSNVLAELKQKGSGKQETVFQVKDLPKYGYLSASSSSDDGLLEAIDMMRQAAISGDKVGYLDFLEPMMKDMAVMVDAPPAQFIEGMVTELLSGTYEISETEDIEVTKILGGRAYQVVNQKGDGPIKFEQKEDTSHTVLTQAAFWMKTSDGWKVFRQ</sequence>
<dbReference type="EMBL" id="JBHUII010000004">
    <property type="protein sequence ID" value="MFD2206527.1"/>
    <property type="molecule type" value="Genomic_DNA"/>
</dbReference>
<gene>
    <name evidence="1" type="ORF">ACFSKO_12915</name>
</gene>
<evidence type="ECO:0000313" key="1">
    <source>
        <dbReference type="EMBL" id="MFD2206527.1"/>
    </source>
</evidence>
<proteinExistence type="predicted"/>
<keyword evidence="2" id="KW-1185">Reference proteome</keyword>